<dbReference type="GO" id="GO:0004673">
    <property type="term" value="F:protein histidine kinase activity"/>
    <property type="evidence" value="ECO:0007669"/>
    <property type="project" value="UniProtKB-EC"/>
</dbReference>
<gene>
    <name evidence="8" type="ORF">METZ01_LOCUS60676</name>
</gene>
<sequence>MGIMINTFNKVTLRNQQKFPRKIKPRRALLASKRSIKQDRPEKKLSESWLKITHFSLLAVIIFAITFYLTSFLPLSSISSPSLPLKTLHELNLLASKVSSLMQEETVRTDKIEKLLAREYKGVTRLSFTRLENFKLNATVTEKNPEFFGQIGNKVSFQIPVGKDGTHGILVISQDISAFGGIFFWIRSLISGSVVLLIVALLVFKQTRRITDQVDVLCRHFVKYRRENESGDLYSTETSDGRTMIGQHIAVLEELWTRFQSMQEELAQNVGELEDSKQKLEQTVTDLQVAKQKERRLVELGNTVAEFGHDIRNANGSISSFANLLLKMLDKDRIKAIEVVQALTYIRRIKNSSNNVTGLTTDILDFAAGRMEIRPEIYQLDEFQEQIESQLGFIDELLLHYRVPAGQPVFLLRIDGRKIIRVIVNLVKNAWEKFQDSPETKDDKPAFIEVRFIPQNMRELKIQIVDNGGPIPDSILTNLFQSYQTEGKEMGTGLGLSISKQLIEAHGGGIRGFNLLDNRGVVFEIILPDCVIPAPSRTVEKQSNSISLSA</sequence>
<keyword evidence="6" id="KW-0812">Transmembrane</keyword>
<dbReference type="CDD" id="cd00075">
    <property type="entry name" value="HATPase"/>
    <property type="match status" value="1"/>
</dbReference>
<evidence type="ECO:0000313" key="8">
    <source>
        <dbReference type="EMBL" id="SVA07822.1"/>
    </source>
</evidence>
<dbReference type="InterPro" id="IPR050351">
    <property type="entry name" value="BphY/WalK/GraS-like"/>
</dbReference>
<protein>
    <recommendedName>
        <fullName evidence="2">histidine kinase</fullName>
        <ecNumber evidence="2">2.7.13.3</ecNumber>
    </recommendedName>
</protein>
<evidence type="ECO:0000256" key="4">
    <source>
        <dbReference type="ARBA" id="ARBA00022777"/>
    </source>
</evidence>
<evidence type="ECO:0000256" key="5">
    <source>
        <dbReference type="SAM" id="Coils"/>
    </source>
</evidence>
<reference evidence="8" key="1">
    <citation type="submission" date="2018-05" db="EMBL/GenBank/DDBJ databases">
        <authorList>
            <person name="Lanie J.A."/>
            <person name="Ng W.-L."/>
            <person name="Kazmierczak K.M."/>
            <person name="Andrzejewski T.M."/>
            <person name="Davidsen T.M."/>
            <person name="Wayne K.J."/>
            <person name="Tettelin H."/>
            <person name="Glass J.I."/>
            <person name="Rusch D."/>
            <person name="Podicherti R."/>
            <person name="Tsui H.-C.T."/>
            <person name="Winkler M.E."/>
        </authorList>
    </citation>
    <scope>NUCLEOTIDE SEQUENCE</scope>
</reference>
<dbReference type="GO" id="GO:0030295">
    <property type="term" value="F:protein kinase activator activity"/>
    <property type="evidence" value="ECO:0007669"/>
    <property type="project" value="TreeGrafter"/>
</dbReference>
<dbReference type="SMART" id="SM00387">
    <property type="entry name" value="HATPase_c"/>
    <property type="match status" value="1"/>
</dbReference>
<proteinExistence type="predicted"/>
<comment type="catalytic activity">
    <reaction evidence="1">
        <text>ATP + protein L-histidine = ADP + protein N-phospho-L-histidine.</text>
        <dbReference type="EC" id="2.7.13.3"/>
    </reaction>
</comment>
<evidence type="ECO:0000256" key="6">
    <source>
        <dbReference type="SAM" id="Phobius"/>
    </source>
</evidence>
<dbReference type="Pfam" id="PF02518">
    <property type="entry name" value="HATPase_c"/>
    <property type="match status" value="1"/>
</dbReference>
<dbReference type="InterPro" id="IPR005467">
    <property type="entry name" value="His_kinase_dom"/>
</dbReference>
<keyword evidence="6" id="KW-1133">Transmembrane helix</keyword>
<dbReference type="GO" id="GO:0000156">
    <property type="term" value="F:phosphorelay response regulator activity"/>
    <property type="evidence" value="ECO:0007669"/>
    <property type="project" value="TreeGrafter"/>
</dbReference>
<feature type="domain" description="Histidine kinase" evidence="7">
    <location>
        <begin position="306"/>
        <end position="531"/>
    </location>
</feature>
<dbReference type="SUPFAM" id="SSF55874">
    <property type="entry name" value="ATPase domain of HSP90 chaperone/DNA topoisomerase II/histidine kinase"/>
    <property type="match status" value="1"/>
</dbReference>
<name>A0A381SUX5_9ZZZZ</name>
<keyword evidence="6" id="KW-0472">Membrane</keyword>
<accession>A0A381SUX5</accession>
<keyword evidence="5" id="KW-0175">Coiled coil</keyword>
<evidence type="ECO:0000256" key="2">
    <source>
        <dbReference type="ARBA" id="ARBA00012438"/>
    </source>
</evidence>
<evidence type="ECO:0000259" key="7">
    <source>
        <dbReference type="PROSITE" id="PS50109"/>
    </source>
</evidence>
<keyword evidence="3" id="KW-0808">Transferase</keyword>
<evidence type="ECO:0000256" key="3">
    <source>
        <dbReference type="ARBA" id="ARBA00022679"/>
    </source>
</evidence>
<dbReference type="PANTHER" id="PTHR42878">
    <property type="entry name" value="TWO-COMPONENT HISTIDINE KINASE"/>
    <property type="match status" value="1"/>
</dbReference>
<evidence type="ECO:0000256" key="1">
    <source>
        <dbReference type="ARBA" id="ARBA00000085"/>
    </source>
</evidence>
<organism evidence="8">
    <name type="scientific">marine metagenome</name>
    <dbReference type="NCBI Taxonomy" id="408172"/>
    <lineage>
        <taxon>unclassified sequences</taxon>
        <taxon>metagenomes</taxon>
        <taxon>ecological metagenomes</taxon>
    </lineage>
</organism>
<dbReference type="PROSITE" id="PS50109">
    <property type="entry name" value="HIS_KIN"/>
    <property type="match status" value="1"/>
</dbReference>
<keyword evidence="4" id="KW-0418">Kinase</keyword>
<feature type="coiled-coil region" evidence="5">
    <location>
        <begin position="263"/>
        <end position="297"/>
    </location>
</feature>
<feature type="transmembrane region" description="Helical" evidence="6">
    <location>
        <begin position="182"/>
        <end position="204"/>
    </location>
</feature>
<dbReference type="Gene3D" id="1.10.287.130">
    <property type="match status" value="1"/>
</dbReference>
<dbReference type="InterPro" id="IPR003594">
    <property type="entry name" value="HATPase_dom"/>
</dbReference>
<feature type="transmembrane region" description="Helical" evidence="6">
    <location>
        <begin position="52"/>
        <end position="75"/>
    </location>
</feature>
<dbReference type="PANTHER" id="PTHR42878:SF14">
    <property type="entry name" value="OSMOLARITY TWO-COMPONENT SYSTEM PROTEIN SSK1"/>
    <property type="match status" value="1"/>
</dbReference>
<dbReference type="Gene3D" id="3.30.565.10">
    <property type="entry name" value="Histidine kinase-like ATPase, C-terminal domain"/>
    <property type="match status" value="1"/>
</dbReference>
<dbReference type="AlphaFoldDB" id="A0A381SUX5"/>
<dbReference type="EC" id="2.7.13.3" evidence="2"/>
<dbReference type="PRINTS" id="PR00344">
    <property type="entry name" value="BCTRLSENSOR"/>
</dbReference>
<dbReference type="InterPro" id="IPR004358">
    <property type="entry name" value="Sig_transdc_His_kin-like_C"/>
</dbReference>
<dbReference type="GO" id="GO:0007234">
    <property type="term" value="P:osmosensory signaling via phosphorelay pathway"/>
    <property type="evidence" value="ECO:0007669"/>
    <property type="project" value="TreeGrafter"/>
</dbReference>
<dbReference type="EMBL" id="UINC01003612">
    <property type="protein sequence ID" value="SVA07822.1"/>
    <property type="molecule type" value="Genomic_DNA"/>
</dbReference>
<dbReference type="InterPro" id="IPR036890">
    <property type="entry name" value="HATPase_C_sf"/>
</dbReference>